<dbReference type="AlphaFoldDB" id="A0AAD7YGY1"/>
<evidence type="ECO:0008006" key="3">
    <source>
        <dbReference type="Google" id="ProtNLM"/>
    </source>
</evidence>
<protein>
    <recommendedName>
        <fullName evidence="3">HTH psq-type domain-containing protein</fullName>
    </recommendedName>
</protein>
<accession>A0AAD7YGY1</accession>
<name>A0AAD7YGY1_MYTSE</name>
<sequence>MPFYMLLIEGRSGYRVASRTFSVPQSTLEDRVKKYRKTNNVDDASKKGMGRFKTVFTAEQESLMRQHIKDLEAQLFGLTYRDFRHLAFQMAEKNGIDHNLQIYPVLDQVWGTTVKTGLFFLLLRVIKTVISLTKCVTNRVS</sequence>
<keyword evidence="2" id="KW-1185">Reference proteome</keyword>
<comment type="caution">
    <text evidence="1">The sequence shown here is derived from an EMBL/GenBank/DDBJ whole genome shotgun (WGS) entry which is preliminary data.</text>
</comment>
<organism evidence="1 2">
    <name type="scientific">Mythimna separata</name>
    <name type="common">Oriental armyworm</name>
    <name type="synonym">Pseudaletia separata</name>
    <dbReference type="NCBI Taxonomy" id="271217"/>
    <lineage>
        <taxon>Eukaryota</taxon>
        <taxon>Metazoa</taxon>
        <taxon>Ecdysozoa</taxon>
        <taxon>Arthropoda</taxon>
        <taxon>Hexapoda</taxon>
        <taxon>Insecta</taxon>
        <taxon>Pterygota</taxon>
        <taxon>Neoptera</taxon>
        <taxon>Endopterygota</taxon>
        <taxon>Lepidoptera</taxon>
        <taxon>Glossata</taxon>
        <taxon>Ditrysia</taxon>
        <taxon>Noctuoidea</taxon>
        <taxon>Noctuidae</taxon>
        <taxon>Noctuinae</taxon>
        <taxon>Hadenini</taxon>
        <taxon>Mythimna</taxon>
    </lineage>
</organism>
<dbReference type="Gene3D" id="1.10.10.60">
    <property type="entry name" value="Homeodomain-like"/>
    <property type="match status" value="1"/>
</dbReference>
<evidence type="ECO:0000313" key="2">
    <source>
        <dbReference type="Proteomes" id="UP001231518"/>
    </source>
</evidence>
<proteinExistence type="predicted"/>
<gene>
    <name evidence="1" type="ORF">PYW07_002581</name>
</gene>
<evidence type="ECO:0000313" key="1">
    <source>
        <dbReference type="EMBL" id="KAJ8714356.1"/>
    </source>
</evidence>
<dbReference type="EMBL" id="JARGEI010000019">
    <property type="protein sequence ID" value="KAJ8714356.1"/>
    <property type="molecule type" value="Genomic_DNA"/>
</dbReference>
<dbReference type="Proteomes" id="UP001231518">
    <property type="component" value="Chromosome 13"/>
</dbReference>
<reference evidence="1" key="1">
    <citation type="submission" date="2023-03" db="EMBL/GenBank/DDBJ databases">
        <title>Chromosome-level genomes of two armyworms, Mythimna separata and Mythimna loreyi, provide insights into the biosynthesis and reception of sex pheromones.</title>
        <authorList>
            <person name="Zhao H."/>
        </authorList>
    </citation>
    <scope>NUCLEOTIDE SEQUENCE</scope>
    <source>
        <strain evidence="1">BeijingLab</strain>
        <tissue evidence="1">Pupa</tissue>
    </source>
</reference>